<dbReference type="PANTHER" id="PTHR30461:SF23">
    <property type="entry name" value="DNA RECOMBINASE-RELATED"/>
    <property type="match status" value="1"/>
</dbReference>
<dbReference type="InterPro" id="IPR011109">
    <property type="entry name" value="DNA_bind_recombinase_dom"/>
</dbReference>
<protein>
    <submittedName>
        <fullName evidence="4">Recombinase family protein</fullName>
    </submittedName>
</protein>
<dbReference type="SMART" id="SM00857">
    <property type="entry name" value="Resolvase"/>
    <property type="match status" value="1"/>
</dbReference>
<comment type="caution">
    <text evidence="4">The sequence shown here is derived from an EMBL/GenBank/DDBJ whole genome shotgun (WGS) entry which is preliminary data.</text>
</comment>
<dbReference type="PANTHER" id="PTHR30461">
    <property type="entry name" value="DNA-INVERTASE FROM LAMBDOID PROPHAGE"/>
    <property type="match status" value="1"/>
</dbReference>
<accession>A0ABV9L1B6</accession>
<gene>
    <name evidence="4" type="ORF">ACFO6W_21690</name>
</gene>
<dbReference type="Gene3D" id="3.40.50.1390">
    <property type="entry name" value="Resolvase, N-terminal catalytic domain"/>
    <property type="match status" value="1"/>
</dbReference>
<dbReference type="PROSITE" id="PS51736">
    <property type="entry name" value="RECOMBINASES_3"/>
    <property type="match status" value="1"/>
</dbReference>
<evidence type="ECO:0000313" key="4">
    <source>
        <dbReference type="EMBL" id="MFC4676300.1"/>
    </source>
</evidence>
<dbReference type="PROSITE" id="PS51737">
    <property type="entry name" value="RECOMBINASE_DNA_BIND"/>
    <property type="match status" value="1"/>
</dbReference>
<proteinExistence type="predicted"/>
<feature type="domain" description="Resolvase/invertase-type recombinase catalytic" evidence="2">
    <location>
        <begin position="24"/>
        <end position="173"/>
    </location>
</feature>
<dbReference type="SUPFAM" id="SSF53041">
    <property type="entry name" value="Resolvase-like"/>
    <property type="match status" value="1"/>
</dbReference>
<dbReference type="InterPro" id="IPR006119">
    <property type="entry name" value="Resolv_N"/>
</dbReference>
<dbReference type="RefSeq" id="WP_380000391.1">
    <property type="nucleotide sequence ID" value="NZ_JBHSGN010000128.1"/>
</dbReference>
<feature type="domain" description="Recombinase" evidence="3">
    <location>
        <begin position="180"/>
        <end position="285"/>
    </location>
</feature>
<evidence type="ECO:0000259" key="2">
    <source>
        <dbReference type="PROSITE" id="PS51736"/>
    </source>
</evidence>
<evidence type="ECO:0000259" key="3">
    <source>
        <dbReference type="PROSITE" id="PS51737"/>
    </source>
</evidence>
<dbReference type="Gene3D" id="3.90.1750.20">
    <property type="entry name" value="Putative Large Serine Recombinase, Chain B, Domain 2"/>
    <property type="match status" value="1"/>
</dbReference>
<sequence>MNKELFKSFAKGDSASTSDITPGNAVIYNRVSTKEQEDNQSLGHQLESCKRYAERYNLNIITEPFGGVFESAKTDKERKEFNRMLTFIKRNKKLNIKYAIVWSTSRFSRTGSTVVLEDLENMGVIVLSATSNYNPKTPSGKFNQRIELANAAFDNEMKSQQTKDLGRARLLEGRWIGKAPRGYDQKTTKKQQTITINEEGKFIKKAFHWKADEKLTNQEIIQRLDKLGYHITKQKLSEVLKNPFYCGKMIHNFLNGEVVDGNHPLIISEETFLKANEMLNLRYKGGYEQKKEKQWATLLGTLKCPCCGFNVTASISTKMKRKYNREVYYYVCSRKGCKFNNQVIKVHEVFNSYLSNFSINNISKDVFEKQLHKLFNNLTKQDKSSAQQMKTQVSKLRAQLKTMENNWALEIHPKKKDILWNNIEDTEKKIVEIENEIDKHENSILNLNTYLKYAINMIYNPLKMWEEIELGDKQRLQNLIFPEGIIYNKENNHIEPLSINNFFNVKHNNTANYLGKEKGLNSEKSVKSPYVLGAGVKQYNITLFAFL</sequence>
<feature type="coiled-coil region" evidence="1">
    <location>
        <begin position="386"/>
        <end position="450"/>
    </location>
</feature>
<dbReference type="InterPro" id="IPR050639">
    <property type="entry name" value="SSR_resolvase"/>
</dbReference>
<dbReference type="InterPro" id="IPR036162">
    <property type="entry name" value="Resolvase-like_N_sf"/>
</dbReference>
<evidence type="ECO:0000256" key="1">
    <source>
        <dbReference type="SAM" id="Coils"/>
    </source>
</evidence>
<dbReference type="EMBL" id="JBHSGN010000128">
    <property type="protein sequence ID" value="MFC4676300.1"/>
    <property type="molecule type" value="Genomic_DNA"/>
</dbReference>
<name>A0ABV9L1B6_9BACT</name>
<reference evidence="5" key="1">
    <citation type="journal article" date="2019" name="Int. J. Syst. Evol. Microbiol.">
        <title>The Global Catalogue of Microorganisms (GCM) 10K type strain sequencing project: providing services to taxonomists for standard genome sequencing and annotation.</title>
        <authorList>
            <consortium name="The Broad Institute Genomics Platform"/>
            <consortium name="The Broad Institute Genome Sequencing Center for Infectious Disease"/>
            <person name="Wu L."/>
            <person name="Ma J."/>
        </authorList>
    </citation>
    <scope>NUCLEOTIDE SEQUENCE [LARGE SCALE GENOMIC DNA]</scope>
    <source>
        <strain evidence="5">CCUG 66188</strain>
    </source>
</reference>
<organism evidence="4 5">
    <name type="scientific">Dysgonomonas termitidis</name>
    <dbReference type="NCBI Taxonomy" id="1516126"/>
    <lineage>
        <taxon>Bacteria</taxon>
        <taxon>Pseudomonadati</taxon>
        <taxon>Bacteroidota</taxon>
        <taxon>Bacteroidia</taxon>
        <taxon>Bacteroidales</taxon>
        <taxon>Dysgonomonadaceae</taxon>
        <taxon>Dysgonomonas</taxon>
    </lineage>
</organism>
<dbReference type="Pfam" id="PF07508">
    <property type="entry name" value="Recombinase"/>
    <property type="match status" value="1"/>
</dbReference>
<dbReference type="InterPro" id="IPR038109">
    <property type="entry name" value="DNA_bind_recomb_sf"/>
</dbReference>
<keyword evidence="5" id="KW-1185">Reference proteome</keyword>
<dbReference type="Pfam" id="PF00239">
    <property type="entry name" value="Resolvase"/>
    <property type="match status" value="1"/>
</dbReference>
<evidence type="ECO:0000313" key="5">
    <source>
        <dbReference type="Proteomes" id="UP001596023"/>
    </source>
</evidence>
<keyword evidence="1" id="KW-0175">Coiled coil</keyword>
<dbReference type="CDD" id="cd00338">
    <property type="entry name" value="Ser_Recombinase"/>
    <property type="match status" value="1"/>
</dbReference>
<dbReference type="Proteomes" id="UP001596023">
    <property type="component" value="Unassembled WGS sequence"/>
</dbReference>